<evidence type="ECO:0000313" key="1">
    <source>
        <dbReference type="EMBL" id="NVK81616.1"/>
    </source>
</evidence>
<sequence>MQGSLTAVRTDHRRDVEELLERAVEEEVRRSGGRTDGEALLRRGRAELDSLAAAAAEEYAAYTRALDEEATSVRPLGSRLSRASLGTPALATAAAAIAACAADLGLGTSGGTA</sequence>
<proteinExistence type="predicted"/>
<keyword evidence="2" id="KW-1185">Reference proteome</keyword>
<feature type="non-terminal residue" evidence="1">
    <location>
        <position position="113"/>
    </location>
</feature>
<dbReference type="EMBL" id="JABBXF010000088">
    <property type="protein sequence ID" value="NVK81616.1"/>
    <property type="molecule type" value="Genomic_DNA"/>
</dbReference>
<accession>A0A7Y7EAL4</accession>
<dbReference type="Proteomes" id="UP000587462">
    <property type="component" value="Unassembled WGS sequence"/>
</dbReference>
<organism evidence="1 2">
    <name type="scientific">Streptomyces morookaense</name>
    <name type="common">Streptoverticillium morookaense</name>
    <dbReference type="NCBI Taxonomy" id="1970"/>
    <lineage>
        <taxon>Bacteria</taxon>
        <taxon>Bacillati</taxon>
        <taxon>Actinomycetota</taxon>
        <taxon>Actinomycetes</taxon>
        <taxon>Kitasatosporales</taxon>
        <taxon>Streptomycetaceae</taxon>
        <taxon>Streptomyces</taxon>
    </lineage>
</organism>
<comment type="caution">
    <text evidence="1">The sequence shown here is derived from an EMBL/GenBank/DDBJ whole genome shotgun (WGS) entry which is preliminary data.</text>
</comment>
<dbReference type="AlphaFoldDB" id="A0A7Y7EAL4"/>
<reference evidence="1 2" key="1">
    <citation type="submission" date="2020-04" db="EMBL/GenBank/DDBJ databases">
        <title>Draft Genome Sequence of Streptomyces morookaense DSM 40503, an 8-azaguanine-producing strain.</title>
        <authorList>
            <person name="Qi J."/>
            <person name="Gao J.-M."/>
        </authorList>
    </citation>
    <scope>NUCLEOTIDE SEQUENCE [LARGE SCALE GENOMIC DNA]</scope>
    <source>
        <strain evidence="1 2">DSM 40503</strain>
    </source>
</reference>
<evidence type="ECO:0000313" key="2">
    <source>
        <dbReference type="Proteomes" id="UP000587462"/>
    </source>
</evidence>
<name>A0A7Y7EAL4_STRMO</name>
<gene>
    <name evidence="1" type="ORF">HG542_28785</name>
</gene>
<protein>
    <recommendedName>
        <fullName evidence="3">Regulatory protein</fullName>
    </recommendedName>
</protein>
<evidence type="ECO:0008006" key="3">
    <source>
        <dbReference type="Google" id="ProtNLM"/>
    </source>
</evidence>